<dbReference type="RefSeq" id="WP_145059454.1">
    <property type="nucleotide sequence ID" value="NZ_CP036263.1"/>
</dbReference>
<dbReference type="Proteomes" id="UP000319852">
    <property type="component" value="Chromosome"/>
</dbReference>
<reference evidence="1 2" key="1">
    <citation type="submission" date="2019-02" db="EMBL/GenBank/DDBJ databases">
        <title>Deep-cultivation of Planctomycetes and their phenomic and genomic characterization uncovers novel biology.</title>
        <authorList>
            <person name="Wiegand S."/>
            <person name="Jogler M."/>
            <person name="Boedeker C."/>
            <person name="Pinto D."/>
            <person name="Vollmers J."/>
            <person name="Rivas-Marin E."/>
            <person name="Kohn T."/>
            <person name="Peeters S.H."/>
            <person name="Heuer A."/>
            <person name="Rast P."/>
            <person name="Oberbeckmann S."/>
            <person name="Bunk B."/>
            <person name="Jeske O."/>
            <person name="Meyerdierks A."/>
            <person name="Storesund J.E."/>
            <person name="Kallscheuer N."/>
            <person name="Luecker S."/>
            <person name="Lage O.M."/>
            <person name="Pohl T."/>
            <person name="Merkel B.J."/>
            <person name="Hornburger P."/>
            <person name="Mueller R.-W."/>
            <person name="Bruemmer F."/>
            <person name="Labrenz M."/>
            <person name="Spormann A.M."/>
            <person name="Op den Camp H."/>
            <person name="Overmann J."/>
            <person name="Amann R."/>
            <person name="Jetten M.S.M."/>
            <person name="Mascher T."/>
            <person name="Medema M.H."/>
            <person name="Devos D.P."/>
            <person name="Kaster A.-K."/>
            <person name="Ovreas L."/>
            <person name="Rohde M."/>
            <person name="Galperin M.Y."/>
            <person name="Jogler C."/>
        </authorList>
    </citation>
    <scope>NUCLEOTIDE SEQUENCE [LARGE SCALE GENOMIC DNA]</scope>
    <source>
        <strain evidence="1 2">HG15A2</strain>
    </source>
</reference>
<evidence type="ECO:0000313" key="1">
    <source>
        <dbReference type="EMBL" id="QDS98363.1"/>
    </source>
</evidence>
<sequence length="62" mass="6887">MKHRRLYLLFALVLLLGIAVDVTLGNRYLSGDEATPEECYTCPIPTFSDAARGVGERCVDQQ</sequence>
<keyword evidence="2" id="KW-1185">Reference proteome</keyword>
<name>A0A517MU02_9BACT</name>
<dbReference type="AlphaFoldDB" id="A0A517MU02"/>
<protein>
    <submittedName>
        <fullName evidence="1">Uncharacterized protein</fullName>
    </submittedName>
</protein>
<organism evidence="1 2">
    <name type="scientific">Adhaeretor mobilis</name>
    <dbReference type="NCBI Taxonomy" id="1930276"/>
    <lineage>
        <taxon>Bacteria</taxon>
        <taxon>Pseudomonadati</taxon>
        <taxon>Planctomycetota</taxon>
        <taxon>Planctomycetia</taxon>
        <taxon>Pirellulales</taxon>
        <taxon>Lacipirellulaceae</taxon>
        <taxon>Adhaeretor</taxon>
    </lineage>
</organism>
<proteinExistence type="predicted"/>
<dbReference type="KEGG" id="amob:HG15A2_16370"/>
<gene>
    <name evidence="1" type="ORF">HG15A2_16370</name>
</gene>
<accession>A0A517MU02</accession>
<evidence type="ECO:0000313" key="2">
    <source>
        <dbReference type="Proteomes" id="UP000319852"/>
    </source>
</evidence>
<dbReference type="EMBL" id="CP036263">
    <property type="protein sequence ID" value="QDS98363.1"/>
    <property type="molecule type" value="Genomic_DNA"/>
</dbReference>